<gene>
    <name evidence="1" type="ORF">ALQ65_05012</name>
</gene>
<comment type="caution">
    <text evidence="1">The sequence shown here is derived from an EMBL/GenBank/DDBJ whole genome shotgun (WGS) entry which is preliminary data.</text>
</comment>
<reference evidence="1 2" key="1">
    <citation type="submission" date="2018-08" db="EMBL/GenBank/DDBJ databases">
        <title>Recombination of ecologically and evolutionarily significant loci maintains genetic cohesion in the Pseudomonas syringae species complex.</title>
        <authorList>
            <person name="Dillon M."/>
            <person name="Thakur S."/>
            <person name="Almeida R.N.D."/>
            <person name="Weir B.S."/>
            <person name="Guttman D.S."/>
        </authorList>
    </citation>
    <scope>NUCLEOTIDE SEQUENCE [LARGE SCALE GENOMIC DNA]</scope>
    <source>
        <strain evidence="1 2">ICMP 12341</strain>
    </source>
</reference>
<accession>A0A0N8R090</accession>
<evidence type="ECO:0000313" key="2">
    <source>
        <dbReference type="Proteomes" id="UP000271468"/>
    </source>
</evidence>
<dbReference type="EMBL" id="RBOV01000217">
    <property type="protein sequence ID" value="RMN11014.1"/>
    <property type="molecule type" value="Genomic_DNA"/>
</dbReference>
<sequence length="69" mass="7357">MAAMERETMTRQAGHAGILARLAEVVAALLIRGWVASGCGNTVGWLGALQDPRLSRAIVMMHSIRATNP</sequence>
<feature type="non-terminal residue" evidence="1">
    <location>
        <position position="69"/>
    </location>
</feature>
<evidence type="ECO:0000313" key="1">
    <source>
        <dbReference type="EMBL" id="RMN11014.1"/>
    </source>
</evidence>
<dbReference type="Proteomes" id="UP000271468">
    <property type="component" value="Unassembled WGS sequence"/>
</dbReference>
<protein>
    <submittedName>
        <fullName evidence="1">Transcriptional regulator</fullName>
    </submittedName>
</protein>
<dbReference type="AlphaFoldDB" id="A0A0N8R090"/>
<proteinExistence type="predicted"/>
<organism evidence="1 2">
    <name type="scientific">Pseudomonas syringae pv. coriandricola</name>
    <dbReference type="NCBI Taxonomy" id="264453"/>
    <lineage>
        <taxon>Bacteria</taxon>
        <taxon>Pseudomonadati</taxon>
        <taxon>Pseudomonadota</taxon>
        <taxon>Gammaproteobacteria</taxon>
        <taxon>Pseudomonadales</taxon>
        <taxon>Pseudomonadaceae</taxon>
        <taxon>Pseudomonas</taxon>
    </lineage>
</organism>
<name>A0A0N8R090_9PSED</name>